<evidence type="ECO:0000313" key="3">
    <source>
        <dbReference type="Proteomes" id="UP001159363"/>
    </source>
</evidence>
<dbReference type="EMBL" id="JARBHB010000009">
    <property type="protein sequence ID" value="KAJ8875025.1"/>
    <property type="molecule type" value="Genomic_DNA"/>
</dbReference>
<gene>
    <name evidence="2" type="ORF">PR048_022915</name>
</gene>
<evidence type="ECO:0000256" key="1">
    <source>
        <dbReference type="SAM" id="MobiDB-lite"/>
    </source>
</evidence>
<name>A0ABQ9GSP2_9NEOP</name>
<reference evidence="2 3" key="1">
    <citation type="submission" date="2023-02" db="EMBL/GenBank/DDBJ databases">
        <title>LHISI_Scaffold_Assembly.</title>
        <authorList>
            <person name="Stuart O.P."/>
            <person name="Cleave R."/>
            <person name="Magrath M.J.L."/>
            <person name="Mikheyev A.S."/>
        </authorList>
    </citation>
    <scope>NUCLEOTIDE SEQUENCE [LARGE SCALE GENOMIC DNA]</scope>
    <source>
        <strain evidence="2">Daus_M_001</strain>
        <tissue evidence="2">Leg muscle</tissue>
    </source>
</reference>
<feature type="region of interest" description="Disordered" evidence="1">
    <location>
        <begin position="26"/>
        <end position="57"/>
    </location>
</feature>
<feature type="region of interest" description="Disordered" evidence="1">
    <location>
        <begin position="424"/>
        <end position="448"/>
    </location>
</feature>
<sequence>MTCKTDSVGMFSQVHRINIYMQRLERASKSVSQGPTRLPPRRSGFKSRLGNSGSSHVGIVPDDAVGRRVFSGISHFPTPSFRRCSIPQSPSSALNTPMLRAKMGAWKQFTTFPEYDALATLLHLELIIIDSTEHYAMISRPPVAQSVGAPPIWGGRLWTSDIMRARARECSSLHCITLRPFMDSHTSPTTGYASRIMHVISTSCPELVREAFGSVTIAVRPPRSPNMNTIKHLWDAARRSIRTQGPAPTDSRELWVKVVHDKKIAAFISPGCRIGALLGPPCLIEFDKRGLSHREIVSNVIIGQIQYGGKFPLNTAAVRGQSAYFNTVRSLRFAGFHSRRLHVLGIRVLAASVCRPTAAVAVHTEDGGCHVFRNVGTKCDSDTATIQEQATVSFHAIPLLQTSSSRIGWKTVHQTRHPKFNNKVAESNASNGTNIGLSRPKSSLGYCPSTARPLQRRITERQTAAIVSVGEDSPIILSNMQFPLTRLKEAKTTGRNAGPQQRMHDNTVAHAHWRDDITDTADHTHTHTHRPSITSVVRLLNTADHDPRFPQCLIAKLTLRLSLTAGCTYVASTVARAKS</sequence>
<accession>A0ABQ9GSP2</accession>
<protein>
    <submittedName>
        <fullName evidence="2">Uncharacterized protein</fullName>
    </submittedName>
</protein>
<evidence type="ECO:0000313" key="2">
    <source>
        <dbReference type="EMBL" id="KAJ8875025.1"/>
    </source>
</evidence>
<proteinExistence type="predicted"/>
<keyword evidence="3" id="KW-1185">Reference proteome</keyword>
<organism evidence="2 3">
    <name type="scientific">Dryococelus australis</name>
    <dbReference type="NCBI Taxonomy" id="614101"/>
    <lineage>
        <taxon>Eukaryota</taxon>
        <taxon>Metazoa</taxon>
        <taxon>Ecdysozoa</taxon>
        <taxon>Arthropoda</taxon>
        <taxon>Hexapoda</taxon>
        <taxon>Insecta</taxon>
        <taxon>Pterygota</taxon>
        <taxon>Neoptera</taxon>
        <taxon>Polyneoptera</taxon>
        <taxon>Phasmatodea</taxon>
        <taxon>Verophasmatodea</taxon>
        <taxon>Anareolatae</taxon>
        <taxon>Phasmatidae</taxon>
        <taxon>Eurycanthinae</taxon>
        <taxon>Dryococelus</taxon>
    </lineage>
</organism>
<feature type="compositionally biased region" description="Polar residues" evidence="1">
    <location>
        <begin position="424"/>
        <end position="436"/>
    </location>
</feature>
<comment type="caution">
    <text evidence="2">The sequence shown here is derived from an EMBL/GenBank/DDBJ whole genome shotgun (WGS) entry which is preliminary data.</text>
</comment>
<dbReference type="Proteomes" id="UP001159363">
    <property type="component" value="Chromosome 8"/>
</dbReference>